<evidence type="ECO:0000313" key="10">
    <source>
        <dbReference type="Proteomes" id="UP001501495"/>
    </source>
</evidence>
<accession>A0ABP7XHK2</accession>
<evidence type="ECO:0000256" key="2">
    <source>
        <dbReference type="ARBA" id="ARBA00023015"/>
    </source>
</evidence>
<dbReference type="SMART" id="SM00448">
    <property type="entry name" value="REC"/>
    <property type="match status" value="1"/>
</dbReference>
<dbReference type="SUPFAM" id="SSF46894">
    <property type="entry name" value="C-terminal effector domain of the bipartite response regulators"/>
    <property type="match status" value="1"/>
</dbReference>
<evidence type="ECO:0000259" key="8">
    <source>
        <dbReference type="PROSITE" id="PS51755"/>
    </source>
</evidence>
<dbReference type="SUPFAM" id="SSF52172">
    <property type="entry name" value="CheY-like"/>
    <property type="match status" value="1"/>
</dbReference>
<feature type="DNA-binding region" description="OmpR/PhoB-type" evidence="6">
    <location>
        <begin position="131"/>
        <end position="232"/>
    </location>
</feature>
<reference evidence="10" key="1">
    <citation type="journal article" date="2019" name="Int. J. Syst. Evol. Microbiol.">
        <title>The Global Catalogue of Microorganisms (GCM) 10K type strain sequencing project: providing services to taxonomists for standard genome sequencing and annotation.</title>
        <authorList>
            <consortium name="The Broad Institute Genomics Platform"/>
            <consortium name="The Broad Institute Genome Sequencing Center for Infectious Disease"/>
            <person name="Wu L."/>
            <person name="Ma J."/>
        </authorList>
    </citation>
    <scope>NUCLEOTIDE SEQUENCE [LARGE SCALE GENOMIC DNA]</scope>
    <source>
        <strain evidence="10">JCM 16703</strain>
    </source>
</reference>
<keyword evidence="4" id="KW-0804">Transcription</keyword>
<organism evidence="9 10">
    <name type="scientific">Nocardioides fonticola</name>
    <dbReference type="NCBI Taxonomy" id="450363"/>
    <lineage>
        <taxon>Bacteria</taxon>
        <taxon>Bacillati</taxon>
        <taxon>Actinomycetota</taxon>
        <taxon>Actinomycetes</taxon>
        <taxon>Propionibacteriales</taxon>
        <taxon>Nocardioidaceae</taxon>
        <taxon>Nocardioides</taxon>
    </lineage>
</organism>
<gene>
    <name evidence="9" type="ORF">GCM10022215_17070</name>
</gene>
<dbReference type="EMBL" id="BAAAZH010000012">
    <property type="protein sequence ID" value="GAA4116957.1"/>
    <property type="molecule type" value="Genomic_DNA"/>
</dbReference>
<dbReference type="Proteomes" id="UP001501495">
    <property type="component" value="Unassembled WGS sequence"/>
</dbReference>
<evidence type="ECO:0000259" key="7">
    <source>
        <dbReference type="PROSITE" id="PS50110"/>
    </source>
</evidence>
<evidence type="ECO:0000313" key="9">
    <source>
        <dbReference type="EMBL" id="GAA4116957.1"/>
    </source>
</evidence>
<keyword evidence="1 5" id="KW-0597">Phosphoprotein</keyword>
<dbReference type="InterPro" id="IPR001867">
    <property type="entry name" value="OmpR/PhoB-type_DNA-bd"/>
</dbReference>
<dbReference type="Pfam" id="PF00486">
    <property type="entry name" value="Trans_reg_C"/>
    <property type="match status" value="1"/>
</dbReference>
<dbReference type="Gene3D" id="3.40.50.2300">
    <property type="match status" value="1"/>
</dbReference>
<protein>
    <submittedName>
        <fullName evidence="9">Response regulator transcription factor</fullName>
    </submittedName>
</protein>
<dbReference type="PANTHER" id="PTHR48111:SF4">
    <property type="entry name" value="DNA-BINDING DUAL TRANSCRIPTIONAL REGULATOR OMPR"/>
    <property type="match status" value="1"/>
</dbReference>
<dbReference type="InterPro" id="IPR016032">
    <property type="entry name" value="Sig_transdc_resp-reg_C-effctor"/>
</dbReference>
<evidence type="ECO:0000256" key="6">
    <source>
        <dbReference type="PROSITE-ProRule" id="PRU01091"/>
    </source>
</evidence>
<keyword evidence="2" id="KW-0805">Transcription regulation</keyword>
<evidence type="ECO:0000256" key="5">
    <source>
        <dbReference type="PROSITE-ProRule" id="PRU00169"/>
    </source>
</evidence>
<feature type="modified residue" description="4-aspartylphosphate" evidence="5">
    <location>
        <position position="55"/>
    </location>
</feature>
<sequence>MSQARRVVIVEDDPEIRSLLEFALQRDGFEVTTCAEGREAIAVVREQRPDLVTLDLSLPDMDGTEVCRELRTFTDVYIMMITGRSEEVDRLVGLEVGADDYLSKPFSAREVRARVAALLRRPRASAPASGGATVDAGGGLMLVPVAHVAILDGQPLPLTPVEVELLTVLAAEPGRLWARADLVRTVWKGDFIESDFLVDLNVASIRRKLRKAGNSDHEWIRTVDGSGYAFDPA</sequence>
<name>A0ABP7XHK2_9ACTN</name>
<dbReference type="InterPro" id="IPR011006">
    <property type="entry name" value="CheY-like_superfamily"/>
</dbReference>
<dbReference type="Gene3D" id="6.10.250.690">
    <property type="match status" value="1"/>
</dbReference>
<dbReference type="InterPro" id="IPR036388">
    <property type="entry name" value="WH-like_DNA-bd_sf"/>
</dbReference>
<dbReference type="InterPro" id="IPR001789">
    <property type="entry name" value="Sig_transdc_resp-reg_receiver"/>
</dbReference>
<dbReference type="PROSITE" id="PS50110">
    <property type="entry name" value="RESPONSE_REGULATORY"/>
    <property type="match status" value="1"/>
</dbReference>
<dbReference type="Gene3D" id="1.10.10.10">
    <property type="entry name" value="Winged helix-like DNA-binding domain superfamily/Winged helix DNA-binding domain"/>
    <property type="match status" value="1"/>
</dbReference>
<dbReference type="CDD" id="cd00383">
    <property type="entry name" value="trans_reg_C"/>
    <property type="match status" value="1"/>
</dbReference>
<dbReference type="RefSeq" id="WP_344732899.1">
    <property type="nucleotide sequence ID" value="NZ_BAAAZH010000012.1"/>
</dbReference>
<dbReference type="InterPro" id="IPR039420">
    <property type="entry name" value="WalR-like"/>
</dbReference>
<dbReference type="Pfam" id="PF00072">
    <property type="entry name" value="Response_reg"/>
    <property type="match status" value="1"/>
</dbReference>
<feature type="domain" description="Response regulatory" evidence="7">
    <location>
        <begin position="6"/>
        <end position="119"/>
    </location>
</feature>
<dbReference type="PANTHER" id="PTHR48111">
    <property type="entry name" value="REGULATOR OF RPOS"/>
    <property type="match status" value="1"/>
</dbReference>
<keyword evidence="3 6" id="KW-0238">DNA-binding</keyword>
<dbReference type="PROSITE" id="PS51755">
    <property type="entry name" value="OMPR_PHOB"/>
    <property type="match status" value="1"/>
</dbReference>
<evidence type="ECO:0000256" key="3">
    <source>
        <dbReference type="ARBA" id="ARBA00023125"/>
    </source>
</evidence>
<evidence type="ECO:0000256" key="1">
    <source>
        <dbReference type="ARBA" id="ARBA00022553"/>
    </source>
</evidence>
<comment type="caution">
    <text evidence="9">The sequence shown here is derived from an EMBL/GenBank/DDBJ whole genome shotgun (WGS) entry which is preliminary data.</text>
</comment>
<dbReference type="SMART" id="SM00862">
    <property type="entry name" value="Trans_reg_C"/>
    <property type="match status" value="1"/>
</dbReference>
<proteinExistence type="predicted"/>
<evidence type="ECO:0000256" key="4">
    <source>
        <dbReference type="ARBA" id="ARBA00023163"/>
    </source>
</evidence>
<feature type="domain" description="OmpR/PhoB-type" evidence="8">
    <location>
        <begin position="131"/>
        <end position="232"/>
    </location>
</feature>
<keyword evidence="10" id="KW-1185">Reference proteome</keyword>